<evidence type="ECO:0000313" key="12">
    <source>
        <dbReference type="EMBL" id="CAD7447814.1"/>
    </source>
</evidence>
<keyword evidence="5" id="KW-0677">Repeat</keyword>
<evidence type="ECO:0000256" key="9">
    <source>
        <dbReference type="ARBA" id="ARBA00023273"/>
    </source>
</evidence>
<comment type="similarity">
    <text evidence="10">Belongs to the dynein light chain LC1-type family.</text>
</comment>
<dbReference type="InterPro" id="IPR032675">
    <property type="entry name" value="LRR_dom_sf"/>
</dbReference>
<organism evidence="12">
    <name type="scientific">Timema bartmani</name>
    <dbReference type="NCBI Taxonomy" id="61472"/>
    <lineage>
        <taxon>Eukaryota</taxon>
        <taxon>Metazoa</taxon>
        <taxon>Ecdysozoa</taxon>
        <taxon>Arthropoda</taxon>
        <taxon>Hexapoda</taxon>
        <taxon>Insecta</taxon>
        <taxon>Pterygota</taxon>
        <taxon>Neoptera</taxon>
        <taxon>Polyneoptera</taxon>
        <taxon>Phasmatodea</taxon>
        <taxon>Timematodea</taxon>
        <taxon>Timematoidea</taxon>
        <taxon>Timematidae</taxon>
        <taxon>Timema</taxon>
    </lineage>
</organism>
<evidence type="ECO:0000256" key="5">
    <source>
        <dbReference type="ARBA" id="ARBA00022737"/>
    </source>
</evidence>
<protein>
    <recommendedName>
        <fullName evidence="11">Dynein axonemal light chain 1</fullName>
    </recommendedName>
</protein>
<dbReference type="SMART" id="SM00365">
    <property type="entry name" value="LRR_SD22"/>
    <property type="match status" value="4"/>
</dbReference>
<name>A0A7R9F6D1_9NEOP</name>
<keyword evidence="2" id="KW-0963">Cytoplasm</keyword>
<dbReference type="PANTHER" id="PTHR15454:SF73">
    <property type="entry name" value="DYNEIN AXONEMAL LIGHT CHAIN 1"/>
    <property type="match status" value="1"/>
</dbReference>
<dbReference type="InterPro" id="IPR025875">
    <property type="entry name" value="Leu-rich_rpt_4"/>
</dbReference>
<sequence>MTKPLSIKEALKKWEEKYEINPSEAVEVNLYFQWPPIEKMDNTLAMLTKCEKLSLSTNCIEKIVGLSALKNLKVLSLGRNLIKTFAGLEAVSETLEELWISYNLIERIRGVGILKKLRVLYMAHNLVKDWSEFNKLQDIQSLEELLFVGNPLFEAFEETWLSEVSRRLPNLKILDGTPIIREEGDKE</sequence>
<keyword evidence="7" id="KW-0505">Motor protein</keyword>
<keyword evidence="3" id="KW-0433">Leucine-rich repeat</keyword>
<dbReference type="PROSITE" id="PS51450">
    <property type="entry name" value="LRR"/>
    <property type="match status" value="4"/>
</dbReference>
<evidence type="ECO:0000256" key="10">
    <source>
        <dbReference type="ARBA" id="ARBA00049659"/>
    </source>
</evidence>
<evidence type="ECO:0000256" key="7">
    <source>
        <dbReference type="ARBA" id="ARBA00023175"/>
    </source>
</evidence>
<evidence type="ECO:0000256" key="8">
    <source>
        <dbReference type="ARBA" id="ARBA00023212"/>
    </source>
</evidence>
<dbReference type="GO" id="GO:0045504">
    <property type="term" value="F:dynein heavy chain binding"/>
    <property type="evidence" value="ECO:0007669"/>
    <property type="project" value="TreeGrafter"/>
</dbReference>
<dbReference type="PANTHER" id="PTHR15454">
    <property type="entry name" value="NISCHARIN RELATED"/>
    <property type="match status" value="1"/>
</dbReference>
<dbReference type="Pfam" id="PF12799">
    <property type="entry name" value="LRR_4"/>
    <property type="match status" value="2"/>
</dbReference>
<dbReference type="InterPro" id="IPR001611">
    <property type="entry name" value="Leu-rich_rpt"/>
</dbReference>
<dbReference type="Gene3D" id="3.80.10.10">
    <property type="entry name" value="Ribonuclease Inhibitor"/>
    <property type="match status" value="1"/>
</dbReference>
<keyword evidence="4" id="KW-0493">Microtubule</keyword>
<dbReference type="GO" id="GO:0005930">
    <property type="term" value="C:axoneme"/>
    <property type="evidence" value="ECO:0007669"/>
    <property type="project" value="UniProtKB-SubCell"/>
</dbReference>
<evidence type="ECO:0000256" key="11">
    <source>
        <dbReference type="ARBA" id="ARBA00049760"/>
    </source>
</evidence>
<dbReference type="GO" id="GO:0030286">
    <property type="term" value="C:dynein complex"/>
    <property type="evidence" value="ECO:0007669"/>
    <property type="project" value="UniProtKB-KW"/>
</dbReference>
<keyword evidence="8" id="KW-0206">Cytoskeleton</keyword>
<accession>A0A7R9F6D1</accession>
<evidence type="ECO:0000256" key="2">
    <source>
        <dbReference type="ARBA" id="ARBA00022490"/>
    </source>
</evidence>
<dbReference type="EMBL" id="OD569266">
    <property type="protein sequence ID" value="CAD7447814.1"/>
    <property type="molecule type" value="Genomic_DNA"/>
</dbReference>
<dbReference type="FunFam" id="3.80.10.10:FF:000049">
    <property type="entry name" value="Dynein light chain 1"/>
    <property type="match status" value="1"/>
</dbReference>
<comment type="subcellular location">
    <subcellularLocation>
        <location evidence="1">Cytoplasm</location>
        <location evidence="1">Cytoskeleton</location>
        <location evidence="1">Cilium axoneme</location>
    </subcellularLocation>
</comment>
<dbReference type="GO" id="GO:0043014">
    <property type="term" value="F:alpha-tubulin binding"/>
    <property type="evidence" value="ECO:0007669"/>
    <property type="project" value="TreeGrafter"/>
</dbReference>
<keyword evidence="6" id="KW-0243">Dynein</keyword>
<dbReference type="SUPFAM" id="SSF52058">
    <property type="entry name" value="L domain-like"/>
    <property type="match status" value="1"/>
</dbReference>
<dbReference type="AlphaFoldDB" id="A0A7R9F6D1"/>
<reference evidence="12" key="1">
    <citation type="submission" date="2020-11" db="EMBL/GenBank/DDBJ databases">
        <authorList>
            <person name="Tran Van P."/>
        </authorList>
    </citation>
    <scope>NUCLEOTIDE SEQUENCE</scope>
</reference>
<dbReference type="GO" id="GO:0036158">
    <property type="term" value="P:outer dynein arm assembly"/>
    <property type="evidence" value="ECO:0007669"/>
    <property type="project" value="TreeGrafter"/>
</dbReference>
<evidence type="ECO:0000256" key="1">
    <source>
        <dbReference type="ARBA" id="ARBA00004430"/>
    </source>
</evidence>
<evidence type="ECO:0000256" key="4">
    <source>
        <dbReference type="ARBA" id="ARBA00022701"/>
    </source>
</evidence>
<gene>
    <name evidence="12" type="ORF">TBIB3V08_LOCUS10116</name>
</gene>
<evidence type="ECO:0000256" key="6">
    <source>
        <dbReference type="ARBA" id="ARBA00023017"/>
    </source>
</evidence>
<proteinExistence type="inferred from homology"/>
<evidence type="ECO:0000256" key="3">
    <source>
        <dbReference type="ARBA" id="ARBA00022614"/>
    </source>
</evidence>
<dbReference type="GO" id="GO:0005874">
    <property type="term" value="C:microtubule"/>
    <property type="evidence" value="ECO:0007669"/>
    <property type="project" value="UniProtKB-KW"/>
</dbReference>
<keyword evidence="9" id="KW-0966">Cell projection</keyword>